<evidence type="ECO:0000313" key="3">
    <source>
        <dbReference type="Proteomes" id="UP000299102"/>
    </source>
</evidence>
<evidence type="ECO:0000313" key="2">
    <source>
        <dbReference type="EMBL" id="GBP42306.1"/>
    </source>
</evidence>
<feature type="region of interest" description="Disordered" evidence="1">
    <location>
        <begin position="1"/>
        <end position="28"/>
    </location>
</feature>
<dbReference type="EMBL" id="BGZK01000415">
    <property type="protein sequence ID" value="GBP42306.1"/>
    <property type="molecule type" value="Genomic_DNA"/>
</dbReference>
<name>A0A4C1VT33_EUMVA</name>
<protein>
    <submittedName>
        <fullName evidence="2">Uncharacterized protein</fullName>
    </submittedName>
</protein>
<sequence length="221" mass="24347">MTIYGAGGDPRARPEVGPDRPFVGAGSPVTTYPGPDTVYDKSTHLYGRSESAARCVLHANKKNTQKPYALAMLWLTSLQDRNGSSRAMKCNTLTEYVWEVAVSIVVFHQMIISRARSVYKRRIVSDFRLYRGGRRPSYLGHMSAARKIDGAHASRLSDSFCGLTSTLRARAQLRSIVTAGSVDGYGGRETAKTTELLITDYMKTLDGTVATSIHELEPFVH</sequence>
<gene>
    <name evidence="2" type="ORF">EVAR_16402_1</name>
</gene>
<organism evidence="2 3">
    <name type="scientific">Eumeta variegata</name>
    <name type="common">Bagworm moth</name>
    <name type="synonym">Eumeta japonica</name>
    <dbReference type="NCBI Taxonomy" id="151549"/>
    <lineage>
        <taxon>Eukaryota</taxon>
        <taxon>Metazoa</taxon>
        <taxon>Ecdysozoa</taxon>
        <taxon>Arthropoda</taxon>
        <taxon>Hexapoda</taxon>
        <taxon>Insecta</taxon>
        <taxon>Pterygota</taxon>
        <taxon>Neoptera</taxon>
        <taxon>Endopterygota</taxon>
        <taxon>Lepidoptera</taxon>
        <taxon>Glossata</taxon>
        <taxon>Ditrysia</taxon>
        <taxon>Tineoidea</taxon>
        <taxon>Psychidae</taxon>
        <taxon>Oiketicinae</taxon>
        <taxon>Eumeta</taxon>
    </lineage>
</organism>
<accession>A0A4C1VT33</accession>
<evidence type="ECO:0000256" key="1">
    <source>
        <dbReference type="SAM" id="MobiDB-lite"/>
    </source>
</evidence>
<proteinExistence type="predicted"/>
<reference evidence="2 3" key="1">
    <citation type="journal article" date="2019" name="Commun. Biol.">
        <title>The bagworm genome reveals a unique fibroin gene that provides high tensile strength.</title>
        <authorList>
            <person name="Kono N."/>
            <person name="Nakamura H."/>
            <person name="Ohtoshi R."/>
            <person name="Tomita M."/>
            <person name="Numata K."/>
            <person name="Arakawa K."/>
        </authorList>
    </citation>
    <scope>NUCLEOTIDE SEQUENCE [LARGE SCALE GENOMIC DNA]</scope>
</reference>
<keyword evidence="3" id="KW-1185">Reference proteome</keyword>
<dbReference type="AlphaFoldDB" id="A0A4C1VT33"/>
<comment type="caution">
    <text evidence="2">The sequence shown here is derived from an EMBL/GenBank/DDBJ whole genome shotgun (WGS) entry which is preliminary data.</text>
</comment>
<dbReference type="Proteomes" id="UP000299102">
    <property type="component" value="Unassembled WGS sequence"/>
</dbReference>